<dbReference type="InterPro" id="IPR000620">
    <property type="entry name" value="EamA_dom"/>
</dbReference>
<dbReference type="VEuPathDB" id="CryptoDB:Cvel_1881"/>
<evidence type="ECO:0000313" key="8">
    <source>
        <dbReference type="EMBL" id="CEM52529.1"/>
    </source>
</evidence>
<proteinExistence type="predicted"/>
<feature type="transmembrane region" description="Helical" evidence="6">
    <location>
        <begin position="123"/>
        <end position="142"/>
    </location>
</feature>
<dbReference type="SUPFAM" id="SSF103481">
    <property type="entry name" value="Multidrug resistance efflux transporter EmrE"/>
    <property type="match status" value="2"/>
</dbReference>
<feature type="transmembrane region" description="Helical" evidence="6">
    <location>
        <begin position="360"/>
        <end position="379"/>
    </location>
</feature>
<feature type="transmembrane region" description="Helical" evidence="6">
    <location>
        <begin position="291"/>
        <end position="310"/>
    </location>
</feature>
<dbReference type="AlphaFoldDB" id="A0A0G4I692"/>
<sequence length="507" mass="54435">MLETYSGPADPSLARVAFLWAVSRGLQAIKIDVSTVFLQAPIKDAVWLRLPSNLPVEVYPGLRTGVFVCIQKAVYGLKDAPKVYTSYFKKKTGPTMVVNESPSASSNNGGGADGVTNGCASTLGLLSVALGAFFSSCMVLCIKLASDAFSVSEIVLVRGGTQAVFCLITFFSRKALFQGNYGAPSTALWGDRKSVPWLFFRGAFSGVSILVMAFCLTQLDVGDVSSLMQTAPVFTAIIGRFWLKESGHWVMWPAGVGALVGVFLIIRPPFIFGDDEDNKEKNDSLLLPREASVALCVGAALGQAMVNLSTRKLVHVAFETNVLPGTVVAILIAGIALAVLQRPTEDMVDRAQRLPFETSLMGLVFVGVAGFGALSLQAIGMQLEKAGPASFMMSLEVVVSFLFQVTLLKSALSVTSLLGAVLVVLSTLSIVSVKICRNRNREAEAHAEAEAEEEEKKETEAEEEEEEEEEEKEEEEEEDEEEGEEEEEEEDDDTATGGGGRSEGEPA</sequence>
<evidence type="ECO:0000256" key="3">
    <source>
        <dbReference type="ARBA" id="ARBA00022989"/>
    </source>
</evidence>
<evidence type="ECO:0000256" key="4">
    <source>
        <dbReference type="ARBA" id="ARBA00023136"/>
    </source>
</evidence>
<feature type="compositionally biased region" description="Acidic residues" evidence="5">
    <location>
        <begin position="460"/>
        <end position="494"/>
    </location>
</feature>
<feature type="transmembrane region" description="Helical" evidence="6">
    <location>
        <begin position="411"/>
        <end position="431"/>
    </location>
</feature>
<dbReference type="PANTHER" id="PTHR22911:SF6">
    <property type="entry name" value="SOLUTE CARRIER FAMILY 35 MEMBER G1"/>
    <property type="match status" value="1"/>
</dbReference>
<dbReference type="PANTHER" id="PTHR22911">
    <property type="entry name" value="ACYL-MALONYL CONDENSING ENZYME-RELATED"/>
    <property type="match status" value="1"/>
</dbReference>
<comment type="subcellular location">
    <subcellularLocation>
        <location evidence="1">Membrane</location>
        <topology evidence="1">Multi-pass membrane protein</topology>
    </subcellularLocation>
</comment>
<feature type="compositionally biased region" description="Basic and acidic residues" evidence="5">
    <location>
        <begin position="444"/>
        <end position="459"/>
    </location>
</feature>
<feature type="domain" description="EamA" evidence="7">
    <location>
        <begin position="123"/>
        <end position="266"/>
    </location>
</feature>
<keyword evidence="3 6" id="KW-1133">Transmembrane helix</keyword>
<evidence type="ECO:0000256" key="1">
    <source>
        <dbReference type="ARBA" id="ARBA00004141"/>
    </source>
</evidence>
<dbReference type="Pfam" id="PF00892">
    <property type="entry name" value="EamA"/>
    <property type="match status" value="2"/>
</dbReference>
<keyword evidence="4 6" id="KW-0472">Membrane</keyword>
<name>A0A0G4I692_9ALVE</name>
<dbReference type="InterPro" id="IPR037185">
    <property type="entry name" value="EmrE-like"/>
</dbReference>
<gene>
    <name evidence="8" type="ORF">Cvel_1881</name>
</gene>
<accession>A0A0G4I692</accession>
<evidence type="ECO:0000256" key="6">
    <source>
        <dbReference type="SAM" id="Phobius"/>
    </source>
</evidence>
<organism evidence="8">
    <name type="scientific">Chromera velia CCMP2878</name>
    <dbReference type="NCBI Taxonomy" id="1169474"/>
    <lineage>
        <taxon>Eukaryota</taxon>
        <taxon>Sar</taxon>
        <taxon>Alveolata</taxon>
        <taxon>Colpodellida</taxon>
        <taxon>Chromeraceae</taxon>
        <taxon>Chromera</taxon>
    </lineage>
</organism>
<dbReference type="EMBL" id="CDMZ01005280">
    <property type="protein sequence ID" value="CEM52529.1"/>
    <property type="molecule type" value="Genomic_DNA"/>
</dbReference>
<evidence type="ECO:0000256" key="2">
    <source>
        <dbReference type="ARBA" id="ARBA00022692"/>
    </source>
</evidence>
<keyword evidence="2 6" id="KW-0812">Transmembrane</keyword>
<feature type="region of interest" description="Disordered" evidence="5">
    <location>
        <begin position="444"/>
        <end position="507"/>
    </location>
</feature>
<protein>
    <recommendedName>
        <fullName evidence="7">EamA domain-containing protein</fullName>
    </recommendedName>
</protein>
<feature type="domain" description="EamA" evidence="7">
    <location>
        <begin position="295"/>
        <end position="431"/>
    </location>
</feature>
<feature type="transmembrane region" description="Helical" evidence="6">
    <location>
        <begin position="198"/>
        <end position="219"/>
    </location>
</feature>
<dbReference type="GO" id="GO:0016020">
    <property type="term" value="C:membrane"/>
    <property type="evidence" value="ECO:0007669"/>
    <property type="project" value="UniProtKB-SubCell"/>
</dbReference>
<evidence type="ECO:0000259" key="7">
    <source>
        <dbReference type="Pfam" id="PF00892"/>
    </source>
</evidence>
<evidence type="ECO:0000256" key="5">
    <source>
        <dbReference type="SAM" id="MobiDB-lite"/>
    </source>
</evidence>
<reference evidence="8" key="1">
    <citation type="submission" date="2014-11" db="EMBL/GenBank/DDBJ databases">
        <authorList>
            <person name="Otto D Thomas"/>
            <person name="Naeem Raeece"/>
        </authorList>
    </citation>
    <scope>NUCLEOTIDE SEQUENCE</scope>
</reference>
<dbReference type="PhylomeDB" id="A0A0G4I692"/>
<feature type="transmembrane region" description="Helical" evidence="6">
    <location>
        <begin position="322"/>
        <end position="340"/>
    </location>
</feature>
<feature type="transmembrane region" description="Helical" evidence="6">
    <location>
        <begin position="250"/>
        <end position="271"/>
    </location>
</feature>